<accession>A0ACC1IYE2</accession>
<proteinExistence type="predicted"/>
<reference evidence="1" key="1">
    <citation type="submission" date="2022-07" db="EMBL/GenBank/DDBJ databases">
        <title>Phylogenomic reconstructions and comparative analyses of Kickxellomycotina fungi.</title>
        <authorList>
            <person name="Reynolds N.K."/>
            <person name="Stajich J.E."/>
            <person name="Barry K."/>
            <person name="Grigoriev I.V."/>
            <person name="Crous P."/>
            <person name="Smith M.E."/>
        </authorList>
    </citation>
    <scope>NUCLEOTIDE SEQUENCE</scope>
    <source>
        <strain evidence="1">NRRL 5244</strain>
    </source>
</reference>
<keyword evidence="2" id="KW-1185">Reference proteome</keyword>
<dbReference type="EMBL" id="JANBPW010006415">
    <property type="protein sequence ID" value="KAJ1930285.1"/>
    <property type="molecule type" value="Genomic_DNA"/>
</dbReference>
<comment type="caution">
    <text evidence="1">The sequence shown here is derived from an EMBL/GenBank/DDBJ whole genome shotgun (WGS) entry which is preliminary data.</text>
</comment>
<dbReference type="Proteomes" id="UP001150603">
    <property type="component" value="Unassembled WGS sequence"/>
</dbReference>
<gene>
    <name evidence="1" type="ORF">FBU59_006979</name>
</gene>
<protein>
    <submittedName>
        <fullName evidence="1">Uncharacterized protein</fullName>
    </submittedName>
</protein>
<name>A0ACC1IYE2_9FUNG</name>
<evidence type="ECO:0000313" key="2">
    <source>
        <dbReference type="Proteomes" id="UP001150603"/>
    </source>
</evidence>
<organism evidence="1 2">
    <name type="scientific">Linderina macrospora</name>
    <dbReference type="NCBI Taxonomy" id="4868"/>
    <lineage>
        <taxon>Eukaryota</taxon>
        <taxon>Fungi</taxon>
        <taxon>Fungi incertae sedis</taxon>
        <taxon>Zoopagomycota</taxon>
        <taxon>Kickxellomycotina</taxon>
        <taxon>Kickxellomycetes</taxon>
        <taxon>Kickxellales</taxon>
        <taxon>Kickxellaceae</taxon>
        <taxon>Linderina</taxon>
    </lineage>
</organism>
<evidence type="ECO:0000313" key="1">
    <source>
        <dbReference type="EMBL" id="KAJ1930285.1"/>
    </source>
</evidence>
<sequence>MRDSYGNYVVQTALDFADPQQRLEIIDAIRPLLPTIRHTPYGKRIYTKLQRDGFVSAVPSAAGSRHASPTLGPSIASHSAVAIASMPLYSPAAGHAPPAAAGPMAAIGSAVSRGVSPIGNMGHHPSMSQSRMYISPAGIAPPDHPANYHQPGMYAGGYKVAHPVDAAAMHMYQPTGHIMSPPATGGPYDRLAVTSPNSSSSVSVAMNGLGSKPKN</sequence>